<dbReference type="STRING" id="1122159.SAMN02745246_03678"/>
<protein>
    <recommendedName>
        <fullName evidence="4">DUF748 domain-containing protein</fullName>
    </recommendedName>
</protein>
<gene>
    <name evidence="2" type="ORF">DSL99_3651</name>
</gene>
<dbReference type="Proteomes" id="UP000290608">
    <property type="component" value="Unassembled WGS sequence"/>
</dbReference>
<sequence>MKKFLIGLFIFFILLGAAALYLNTYLKNQLQEILENDLPASISLDYENINIDSWGGNASMTNATVRIKANDSMPRSEVKNASVQLRGLNHWDYFKNKNIHFKNISIHADSLTHYSNRNKKKEENKKQKDSTSENPISAQNMDRHFLIEKFDLVTDYIQIINPKTDSVNLKTAHFNLKLKNITPSISGAITRPFDYEEILMSYDSLYYQTNQYDVLTVGHVEWNGTDLEMNDTRLKTQYSRNQLSKMIEKERDHMDFSIKNIKIHNLKYGEESGEFYINTPLLELEQPSLNIYRDKRIADDLTKKPLYSKMLRELNFEMMIDTIKIKNGGIVYHEKVNSATEAGMLDFSNLNASLYNVGNTYELGEKKTTIAIKAIFMKSSPMSLDWNFDINDPQDKFYVKGSLSKFPVANLESFTSPNLGVEMSGKLEHTYFTIYGNNYSSHIDMQMTYDEFKVNIMNQEKKKKKWFASTIANIFIAKTTKNEDGGFKEGSGEVNRDQTKSFFNYLWLNLREGMLKTVTVLD</sequence>
<feature type="region of interest" description="Disordered" evidence="1">
    <location>
        <begin position="115"/>
        <end position="138"/>
    </location>
</feature>
<dbReference type="AlphaFoldDB" id="A0A4V1KRI8"/>
<accession>A0A4V1KRI8</accession>
<feature type="compositionally biased region" description="Basic and acidic residues" evidence="1">
    <location>
        <begin position="120"/>
        <end position="131"/>
    </location>
</feature>
<evidence type="ECO:0000313" key="2">
    <source>
        <dbReference type="EMBL" id="RXG25062.1"/>
    </source>
</evidence>
<dbReference type="EMBL" id="QOVL01000024">
    <property type="protein sequence ID" value="RXG25062.1"/>
    <property type="molecule type" value="Genomic_DNA"/>
</dbReference>
<proteinExistence type="predicted"/>
<name>A0A4V1KRI8_9FLAO</name>
<organism evidence="2 3">
    <name type="scientific">Leeuwenhoekiella marinoflava</name>
    <dbReference type="NCBI Taxonomy" id="988"/>
    <lineage>
        <taxon>Bacteria</taxon>
        <taxon>Pseudomonadati</taxon>
        <taxon>Bacteroidota</taxon>
        <taxon>Flavobacteriia</taxon>
        <taxon>Flavobacteriales</taxon>
        <taxon>Flavobacteriaceae</taxon>
        <taxon>Leeuwenhoekiella</taxon>
    </lineage>
</organism>
<reference evidence="2 3" key="1">
    <citation type="submission" date="2018-07" db="EMBL/GenBank/DDBJ databases">
        <title>Leeuwenhoekiella genomics.</title>
        <authorList>
            <person name="Tahon G."/>
            <person name="Willems A."/>
        </authorList>
    </citation>
    <scope>NUCLEOTIDE SEQUENCE [LARGE SCALE GENOMIC DNA]</scope>
    <source>
        <strain evidence="2 3">LMG 1345</strain>
    </source>
</reference>
<evidence type="ECO:0000256" key="1">
    <source>
        <dbReference type="SAM" id="MobiDB-lite"/>
    </source>
</evidence>
<dbReference type="RefSeq" id="WP_073100644.1">
    <property type="nucleotide sequence ID" value="NZ_QOVL01000024.1"/>
</dbReference>
<evidence type="ECO:0008006" key="4">
    <source>
        <dbReference type="Google" id="ProtNLM"/>
    </source>
</evidence>
<comment type="caution">
    <text evidence="2">The sequence shown here is derived from an EMBL/GenBank/DDBJ whole genome shotgun (WGS) entry which is preliminary data.</text>
</comment>
<evidence type="ECO:0000313" key="3">
    <source>
        <dbReference type="Proteomes" id="UP000290608"/>
    </source>
</evidence>